<dbReference type="Gene3D" id="3.20.20.80">
    <property type="entry name" value="Glycosidases"/>
    <property type="match status" value="1"/>
</dbReference>
<feature type="domain" description="Rv2525c-like glycoside hydrolase-like" evidence="1">
    <location>
        <begin position="18"/>
        <end position="182"/>
    </location>
</feature>
<dbReference type="Proteomes" id="UP000618579">
    <property type="component" value="Unassembled WGS sequence"/>
</dbReference>
<reference evidence="2 3" key="1">
    <citation type="submission" date="2019-10" db="EMBL/GenBank/DDBJ databases">
        <title>Description of Paenibacillus pedi sp. nov.</title>
        <authorList>
            <person name="Carlier A."/>
            <person name="Qi S."/>
        </authorList>
    </citation>
    <scope>NUCLEOTIDE SEQUENCE [LARGE SCALE GENOMIC DNA]</scope>
    <source>
        <strain evidence="2 3">LMG 31457</strain>
    </source>
</reference>
<dbReference type="Pfam" id="PF08924">
    <property type="entry name" value="Rv2525c_GlyHyd-like"/>
    <property type="match status" value="1"/>
</dbReference>
<evidence type="ECO:0000313" key="3">
    <source>
        <dbReference type="Proteomes" id="UP000618579"/>
    </source>
</evidence>
<dbReference type="EMBL" id="WHNZ01000030">
    <property type="protein sequence ID" value="NOV01328.1"/>
    <property type="molecule type" value="Genomic_DNA"/>
</dbReference>
<dbReference type="InterPro" id="IPR015020">
    <property type="entry name" value="Rv2525c-like_Glyco_Hydro-like"/>
</dbReference>
<keyword evidence="3" id="KW-1185">Reference proteome</keyword>
<proteinExistence type="predicted"/>
<organism evidence="2 3">
    <name type="scientific">Paenibacillus planticolens</name>
    <dbReference type="NCBI Taxonomy" id="2654976"/>
    <lineage>
        <taxon>Bacteria</taxon>
        <taxon>Bacillati</taxon>
        <taxon>Bacillota</taxon>
        <taxon>Bacilli</taxon>
        <taxon>Bacillales</taxon>
        <taxon>Paenibacillaceae</taxon>
        <taxon>Paenibacillus</taxon>
    </lineage>
</organism>
<accession>A0ABX1ZNZ8</accession>
<dbReference type="InterPro" id="IPR017853">
    <property type="entry name" value="GH"/>
</dbReference>
<evidence type="ECO:0000313" key="2">
    <source>
        <dbReference type="EMBL" id="NOV01328.1"/>
    </source>
</evidence>
<sequence>MIKGFDCSTPLTTKTAAAFAAAGYAFVARYLVPSGYSKALTRAEAELINKAGINIISVFETTANRALGGRTAGINDGYTAIEVAKQVGQPEGSTIYTAVDFEVTASQMPVVLEYIRGFSEATPKYNTGVYGSYSVIEAAKSVRVCSRYWQTYAWSGGKKSGGIHIYQYKNDITENGIGVDLNEGYEGFGAWNALRVEEVKIMLSIGDANKIIAVLKAVYELAPNPEIGRLADALRVASGQPKENS</sequence>
<dbReference type="SUPFAM" id="SSF51445">
    <property type="entry name" value="(Trans)glycosidases"/>
    <property type="match status" value="1"/>
</dbReference>
<gene>
    <name evidence="2" type="ORF">GC097_15025</name>
</gene>
<evidence type="ECO:0000259" key="1">
    <source>
        <dbReference type="Pfam" id="PF08924"/>
    </source>
</evidence>
<protein>
    <submittedName>
        <fullName evidence="2">DUF1906 domain-containing protein</fullName>
    </submittedName>
</protein>
<comment type="caution">
    <text evidence="2">The sequence shown here is derived from an EMBL/GenBank/DDBJ whole genome shotgun (WGS) entry which is preliminary data.</text>
</comment>
<name>A0ABX1ZNZ8_9BACL</name>